<dbReference type="PANTHER" id="PTHR34299">
    <property type="entry name" value="DIACYLGLYCEROL KINASE"/>
    <property type="match status" value="1"/>
</dbReference>
<keyword evidence="13" id="KW-0594">Phospholipid biosynthesis</keyword>
<accession>A0A1F6C3D3</accession>
<keyword evidence="14" id="KW-1208">Phospholipid metabolism</keyword>
<dbReference type="GO" id="GO:0005524">
    <property type="term" value="F:ATP binding"/>
    <property type="evidence" value="ECO:0007669"/>
    <property type="project" value="UniProtKB-KW"/>
</dbReference>
<evidence type="ECO:0000256" key="11">
    <source>
        <dbReference type="ARBA" id="ARBA00023098"/>
    </source>
</evidence>
<keyword evidence="11" id="KW-0443">Lipid metabolism</keyword>
<evidence type="ECO:0000313" key="20">
    <source>
        <dbReference type="EMBL" id="OGG43651.1"/>
    </source>
</evidence>
<evidence type="ECO:0000256" key="14">
    <source>
        <dbReference type="ARBA" id="ARBA00023264"/>
    </source>
</evidence>
<feature type="transmembrane region" description="Helical" evidence="19">
    <location>
        <begin position="32"/>
        <end position="51"/>
    </location>
</feature>
<evidence type="ECO:0000256" key="19">
    <source>
        <dbReference type="SAM" id="Phobius"/>
    </source>
</evidence>
<dbReference type="EMBL" id="MFKM01000008">
    <property type="protein sequence ID" value="OGG43651.1"/>
    <property type="molecule type" value="Genomic_DNA"/>
</dbReference>
<evidence type="ECO:0000256" key="18">
    <source>
        <dbReference type="PIRSR" id="PIRSR600829-4"/>
    </source>
</evidence>
<feature type="binding site" evidence="17">
    <location>
        <position position="77"/>
    </location>
    <ligand>
        <name>ATP</name>
        <dbReference type="ChEBI" id="CHEBI:30616"/>
    </ligand>
</feature>
<evidence type="ECO:0000256" key="10">
    <source>
        <dbReference type="ARBA" id="ARBA00022989"/>
    </source>
</evidence>
<comment type="cofactor">
    <cofactor evidence="18">
        <name>Mg(2+)</name>
        <dbReference type="ChEBI" id="CHEBI:18420"/>
    </cofactor>
    <text evidence="18">Mn(2+), Zn(2+), Cd(2+) and Co(2+) support activity to lesser extents.</text>
</comment>
<feature type="binding site" evidence="18">
    <location>
        <position position="29"/>
    </location>
    <ligand>
        <name>a divalent metal cation</name>
        <dbReference type="ChEBI" id="CHEBI:60240"/>
    </ligand>
</feature>
<evidence type="ECO:0008006" key="22">
    <source>
        <dbReference type="Google" id="ProtNLM"/>
    </source>
</evidence>
<dbReference type="Gene3D" id="1.10.287.3610">
    <property type="match status" value="1"/>
</dbReference>
<keyword evidence="12 19" id="KW-0472">Membrane</keyword>
<dbReference type="Pfam" id="PF01219">
    <property type="entry name" value="DAGK_prokar"/>
    <property type="match status" value="1"/>
</dbReference>
<evidence type="ECO:0000256" key="4">
    <source>
        <dbReference type="ARBA" id="ARBA00022516"/>
    </source>
</evidence>
<keyword evidence="10 19" id="KW-1133">Transmembrane helix</keyword>
<evidence type="ECO:0000256" key="13">
    <source>
        <dbReference type="ARBA" id="ARBA00023209"/>
    </source>
</evidence>
<dbReference type="PANTHER" id="PTHR34299:SF1">
    <property type="entry name" value="DIACYLGLYCEROL KINASE"/>
    <property type="match status" value="1"/>
</dbReference>
<keyword evidence="3" id="KW-1003">Cell membrane</keyword>
<proteinExistence type="inferred from homology"/>
<evidence type="ECO:0000256" key="9">
    <source>
        <dbReference type="ARBA" id="ARBA00022840"/>
    </source>
</evidence>
<evidence type="ECO:0000256" key="5">
    <source>
        <dbReference type="ARBA" id="ARBA00022679"/>
    </source>
</evidence>
<evidence type="ECO:0000256" key="7">
    <source>
        <dbReference type="ARBA" id="ARBA00022741"/>
    </source>
</evidence>
<evidence type="ECO:0000256" key="3">
    <source>
        <dbReference type="ARBA" id="ARBA00022475"/>
    </source>
</evidence>
<keyword evidence="7 17" id="KW-0547">Nucleotide-binding</keyword>
<comment type="similarity">
    <text evidence="2">Belongs to the bacterial diacylglycerol kinase family.</text>
</comment>
<feature type="transmembrane region" description="Helical" evidence="19">
    <location>
        <begin position="57"/>
        <end position="76"/>
    </location>
</feature>
<dbReference type="AlphaFoldDB" id="A0A1F6C3D3"/>
<evidence type="ECO:0000256" key="8">
    <source>
        <dbReference type="ARBA" id="ARBA00022777"/>
    </source>
</evidence>
<dbReference type="InterPro" id="IPR033717">
    <property type="entry name" value="UDPK"/>
</dbReference>
<name>A0A1F6C3D3_9BACT</name>
<dbReference type="InterPro" id="IPR000829">
    <property type="entry name" value="DAGK"/>
</dbReference>
<keyword evidence="18" id="KW-0460">Magnesium</keyword>
<protein>
    <recommendedName>
        <fullName evidence="22">Diacylglycerol kinase</fullName>
    </recommendedName>
</protein>
<evidence type="ECO:0000256" key="16">
    <source>
        <dbReference type="PIRSR" id="PIRSR600829-2"/>
    </source>
</evidence>
<feature type="transmembrane region" description="Helical" evidence="19">
    <location>
        <begin position="97"/>
        <end position="122"/>
    </location>
</feature>
<organism evidence="20 21">
    <name type="scientific">Candidatus Jorgensenbacteria bacterium RIFCSPLOWO2_12_FULL_42_11</name>
    <dbReference type="NCBI Taxonomy" id="1798473"/>
    <lineage>
        <taxon>Bacteria</taxon>
        <taxon>Candidatus Joergenseniibacteriota</taxon>
    </lineage>
</organism>
<feature type="active site" description="Proton acceptor" evidence="15">
    <location>
        <position position="70"/>
    </location>
</feature>
<evidence type="ECO:0000256" key="6">
    <source>
        <dbReference type="ARBA" id="ARBA00022692"/>
    </source>
</evidence>
<evidence type="ECO:0000256" key="12">
    <source>
        <dbReference type="ARBA" id="ARBA00023136"/>
    </source>
</evidence>
<keyword evidence="5" id="KW-0808">Transferase</keyword>
<comment type="caution">
    <text evidence="20">The sequence shown here is derived from an EMBL/GenBank/DDBJ whole genome shotgun (WGS) entry which is preliminary data.</text>
</comment>
<feature type="binding site" evidence="18">
    <location>
        <position position="77"/>
    </location>
    <ligand>
        <name>a divalent metal cation</name>
        <dbReference type="ChEBI" id="CHEBI:60240"/>
    </ligand>
</feature>
<evidence type="ECO:0000256" key="15">
    <source>
        <dbReference type="PIRSR" id="PIRSR600829-1"/>
    </source>
</evidence>
<feature type="binding site" evidence="17">
    <location>
        <position position="29"/>
    </location>
    <ligand>
        <name>ATP</name>
        <dbReference type="ChEBI" id="CHEBI:30616"/>
    </ligand>
</feature>
<keyword evidence="8" id="KW-0418">Kinase</keyword>
<dbReference type="InterPro" id="IPR036945">
    <property type="entry name" value="DAGK_sf"/>
</dbReference>
<keyword evidence="18" id="KW-0479">Metal-binding</keyword>
<dbReference type="GO" id="GO:0046872">
    <property type="term" value="F:metal ion binding"/>
    <property type="evidence" value="ECO:0007669"/>
    <property type="project" value="UniProtKB-KW"/>
</dbReference>
<dbReference type="GO" id="GO:0016301">
    <property type="term" value="F:kinase activity"/>
    <property type="evidence" value="ECO:0007669"/>
    <property type="project" value="UniProtKB-KW"/>
</dbReference>
<keyword evidence="4" id="KW-0444">Lipid biosynthesis</keyword>
<gene>
    <name evidence="20" type="ORF">A3G50_01525</name>
</gene>
<evidence type="ECO:0000313" key="21">
    <source>
        <dbReference type="Proteomes" id="UP000176633"/>
    </source>
</evidence>
<keyword evidence="6 19" id="KW-0812">Transmembrane</keyword>
<evidence type="ECO:0000256" key="2">
    <source>
        <dbReference type="ARBA" id="ARBA00005967"/>
    </source>
</evidence>
<reference evidence="20 21" key="1">
    <citation type="journal article" date="2016" name="Nat. Commun.">
        <title>Thousands of microbial genomes shed light on interconnected biogeochemical processes in an aquifer system.</title>
        <authorList>
            <person name="Anantharaman K."/>
            <person name="Brown C.T."/>
            <person name="Hug L.A."/>
            <person name="Sharon I."/>
            <person name="Castelle C.J."/>
            <person name="Probst A.J."/>
            <person name="Thomas B.C."/>
            <person name="Singh A."/>
            <person name="Wilkins M.J."/>
            <person name="Karaoz U."/>
            <person name="Brodie E.L."/>
            <person name="Williams K.H."/>
            <person name="Hubbard S.S."/>
            <person name="Banfield J.F."/>
        </authorList>
    </citation>
    <scope>NUCLEOTIDE SEQUENCE [LARGE SCALE GENOMIC DNA]</scope>
</reference>
<dbReference type="Proteomes" id="UP000176633">
    <property type="component" value="Unassembled WGS sequence"/>
</dbReference>
<feature type="binding site" evidence="16">
    <location>
        <position position="70"/>
    </location>
    <ligand>
        <name>substrate</name>
    </ligand>
</feature>
<sequence length="126" mass="14401">MNSFIKSRKNILLSFRTAWQGMKMVLVQEPSFKYMLLLAAITIGAMFYFPTSRTEKAVLLAMIFSVLILELINSAMERFLDFLQPAEDIRVKKIKDLLASIVLLVSLGAAIIGFLVFLPYIFRLDF</sequence>
<dbReference type="GO" id="GO:0008654">
    <property type="term" value="P:phospholipid biosynthetic process"/>
    <property type="evidence" value="ECO:0007669"/>
    <property type="project" value="UniProtKB-KW"/>
</dbReference>
<comment type="subcellular location">
    <subcellularLocation>
        <location evidence="1">Cell membrane</location>
        <topology evidence="1">Multi-pass membrane protein</topology>
    </subcellularLocation>
</comment>
<dbReference type="GO" id="GO:0005886">
    <property type="term" value="C:plasma membrane"/>
    <property type="evidence" value="ECO:0007669"/>
    <property type="project" value="UniProtKB-SubCell"/>
</dbReference>
<feature type="binding site" evidence="17">
    <location>
        <begin position="95"/>
        <end position="96"/>
    </location>
    <ligand>
        <name>ATP</name>
        <dbReference type="ChEBI" id="CHEBI:30616"/>
    </ligand>
</feature>
<keyword evidence="9 17" id="KW-0067">ATP-binding</keyword>
<dbReference type="CDD" id="cd14265">
    <property type="entry name" value="UDPK_IM_like"/>
    <property type="match status" value="1"/>
</dbReference>
<dbReference type="STRING" id="1798473.A3G50_01525"/>
<evidence type="ECO:0000256" key="1">
    <source>
        <dbReference type="ARBA" id="ARBA00004651"/>
    </source>
</evidence>
<evidence type="ECO:0000256" key="17">
    <source>
        <dbReference type="PIRSR" id="PIRSR600829-3"/>
    </source>
</evidence>